<dbReference type="STRING" id="401562.NS365_02500"/>
<evidence type="ECO:0000256" key="4">
    <source>
        <dbReference type="ARBA" id="ARBA00022475"/>
    </source>
</evidence>
<dbReference type="OrthoDB" id="9795612at2"/>
<keyword evidence="4" id="KW-1003">Cell membrane</keyword>
<evidence type="ECO:0000256" key="5">
    <source>
        <dbReference type="ARBA" id="ARBA00022481"/>
    </source>
</evidence>
<comment type="caution">
    <text evidence="13">The sequence shown here is derived from an EMBL/GenBank/DDBJ whole genome shotgun (WGS) entry which is preliminary data.</text>
</comment>
<dbReference type="InterPro" id="IPR013545">
    <property type="entry name" value="T2SS_protein-GspG_C"/>
</dbReference>
<evidence type="ECO:0000256" key="7">
    <source>
        <dbReference type="ARBA" id="ARBA00022692"/>
    </source>
</evidence>
<dbReference type="SUPFAM" id="SSF54523">
    <property type="entry name" value="Pili subunits"/>
    <property type="match status" value="1"/>
</dbReference>
<keyword evidence="15" id="KW-1185">Reference proteome</keyword>
<comment type="subcellular location">
    <subcellularLocation>
        <location evidence="1">Cell inner membrane</location>
        <topology evidence="1">Single-pass membrane protein</topology>
    </subcellularLocation>
</comment>
<keyword evidence="6" id="KW-0997">Cell inner membrane</keyword>
<evidence type="ECO:0000256" key="6">
    <source>
        <dbReference type="ARBA" id="ARBA00022519"/>
    </source>
</evidence>
<evidence type="ECO:0000313" key="15">
    <source>
        <dbReference type="Proteomes" id="UP000078529"/>
    </source>
</evidence>
<dbReference type="GO" id="GO:0005886">
    <property type="term" value="C:plasma membrane"/>
    <property type="evidence" value="ECO:0007669"/>
    <property type="project" value="UniProtKB-SubCell"/>
</dbReference>
<dbReference type="AlphaFoldDB" id="A0A175RWA8"/>
<dbReference type="PANTHER" id="PTHR30093">
    <property type="entry name" value="GENERAL SECRETION PATHWAY PROTEIN G"/>
    <property type="match status" value="1"/>
</dbReference>
<dbReference type="NCBIfam" id="TIGR02532">
    <property type="entry name" value="IV_pilin_GFxxxE"/>
    <property type="match status" value="1"/>
</dbReference>
<dbReference type="InterPro" id="IPR010054">
    <property type="entry name" value="Type2_sec_GspG"/>
</dbReference>
<evidence type="ECO:0000256" key="10">
    <source>
        <dbReference type="SAM" id="Phobius"/>
    </source>
</evidence>
<dbReference type="EMBL" id="LDPZ01000052">
    <property type="protein sequence ID" value="KTQ85921.1"/>
    <property type="molecule type" value="Genomic_DNA"/>
</dbReference>
<comment type="similarity">
    <text evidence="2">Belongs to the GSP G family.</text>
</comment>
<proteinExistence type="inferred from homology"/>
<dbReference type="InterPro" id="IPR012902">
    <property type="entry name" value="N_methyl_site"/>
</dbReference>
<dbReference type="Pfam" id="PF07963">
    <property type="entry name" value="N_methyl"/>
    <property type="match status" value="1"/>
</dbReference>
<dbReference type="Proteomes" id="UP000078529">
    <property type="component" value="Unassembled WGS sequence"/>
</dbReference>
<organism evidence="13 15">
    <name type="scientific">Aureimonas ureilytica</name>
    <dbReference type="NCBI Taxonomy" id="401562"/>
    <lineage>
        <taxon>Bacteria</taxon>
        <taxon>Pseudomonadati</taxon>
        <taxon>Pseudomonadota</taxon>
        <taxon>Alphaproteobacteria</taxon>
        <taxon>Hyphomicrobiales</taxon>
        <taxon>Aurantimonadaceae</taxon>
        <taxon>Aureimonas</taxon>
    </lineage>
</organism>
<evidence type="ECO:0000256" key="3">
    <source>
        <dbReference type="ARBA" id="ARBA00020042"/>
    </source>
</evidence>
<gene>
    <name evidence="12" type="ORF">NS226_18435</name>
    <name evidence="13" type="ORF">NS365_02500</name>
</gene>
<evidence type="ECO:0000313" key="14">
    <source>
        <dbReference type="Proteomes" id="UP000078272"/>
    </source>
</evidence>
<dbReference type="PATRIC" id="fig|401562.3.peg.3785"/>
<feature type="transmembrane region" description="Helical" evidence="10">
    <location>
        <begin position="20"/>
        <end position="41"/>
    </location>
</feature>
<evidence type="ECO:0000259" key="11">
    <source>
        <dbReference type="Pfam" id="PF08334"/>
    </source>
</evidence>
<protein>
    <recommendedName>
        <fullName evidence="3">Type II secretion system core protein G</fullName>
    </recommendedName>
</protein>
<dbReference type="InterPro" id="IPR045584">
    <property type="entry name" value="Pilin-like"/>
</dbReference>
<name>A0A175RWA8_9HYPH</name>
<dbReference type="RefSeq" id="WP_058598804.1">
    <property type="nucleotide sequence ID" value="NZ_LDPZ01000052.1"/>
</dbReference>
<keyword evidence="9 10" id="KW-0472">Membrane</keyword>
<accession>A0A175RWA8</accession>
<dbReference type="Gene3D" id="3.30.700.10">
    <property type="entry name" value="Glycoprotein, Type 4 Pilin"/>
    <property type="match status" value="1"/>
</dbReference>
<evidence type="ECO:0000256" key="9">
    <source>
        <dbReference type="ARBA" id="ARBA00023136"/>
    </source>
</evidence>
<evidence type="ECO:0000256" key="1">
    <source>
        <dbReference type="ARBA" id="ARBA00004377"/>
    </source>
</evidence>
<dbReference type="Pfam" id="PF08334">
    <property type="entry name" value="T2SSG"/>
    <property type="match status" value="1"/>
</dbReference>
<dbReference type="NCBIfam" id="TIGR01710">
    <property type="entry name" value="typeII_sec_gspG"/>
    <property type="match status" value="1"/>
</dbReference>
<dbReference type="PRINTS" id="PR00813">
    <property type="entry name" value="BCTERIALGSPG"/>
</dbReference>
<dbReference type="EMBL" id="LDQA01000008">
    <property type="protein sequence ID" value="KTR07926.1"/>
    <property type="molecule type" value="Genomic_DNA"/>
</dbReference>
<evidence type="ECO:0000256" key="8">
    <source>
        <dbReference type="ARBA" id="ARBA00022989"/>
    </source>
</evidence>
<evidence type="ECO:0000313" key="12">
    <source>
        <dbReference type="EMBL" id="KTQ85921.1"/>
    </source>
</evidence>
<evidence type="ECO:0000256" key="2">
    <source>
        <dbReference type="ARBA" id="ARBA00009984"/>
    </source>
</evidence>
<keyword evidence="5" id="KW-0488">Methylation</keyword>
<keyword evidence="8 10" id="KW-1133">Transmembrane helix</keyword>
<dbReference type="GO" id="GO:0015628">
    <property type="term" value="P:protein secretion by the type II secretion system"/>
    <property type="evidence" value="ECO:0007669"/>
    <property type="project" value="InterPro"/>
</dbReference>
<dbReference type="PROSITE" id="PS00409">
    <property type="entry name" value="PROKAR_NTER_METHYL"/>
    <property type="match status" value="1"/>
</dbReference>
<dbReference type="PANTHER" id="PTHR30093:SF45">
    <property type="entry name" value="TYPE II SECRETION SYSTEM CORE PROTEIN G"/>
    <property type="match status" value="1"/>
</dbReference>
<evidence type="ECO:0000313" key="13">
    <source>
        <dbReference type="EMBL" id="KTR07926.1"/>
    </source>
</evidence>
<dbReference type="InterPro" id="IPR000983">
    <property type="entry name" value="Bac_GSPG_pilin"/>
</dbReference>
<reference evidence="14 15" key="1">
    <citation type="journal article" date="2016" name="Front. Microbiol.">
        <title>Genomic Resource of Rice Seed Associated Bacteria.</title>
        <authorList>
            <person name="Midha S."/>
            <person name="Bansal K."/>
            <person name="Sharma S."/>
            <person name="Kumar N."/>
            <person name="Patil P.P."/>
            <person name="Chaudhry V."/>
            <person name="Patil P.B."/>
        </authorList>
    </citation>
    <scope>NUCLEOTIDE SEQUENCE [LARGE SCALE GENOMIC DNA]</scope>
    <source>
        <strain evidence="12 14">NS226</strain>
        <strain evidence="13 15">NS365</strain>
    </source>
</reference>
<keyword evidence="7 10" id="KW-0812">Transmembrane</keyword>
<sequence length="148" mass="15554">MARNEDRTAEALSRDDRADAGFTLVELLVVLAIIAMIATLVGPRVLGYIGTAKADTARTQVHNLANAVELYYLDTGAYPQADKGLAALMTNDGSPGWNGPYLKNQSGLTDPWGRPYAYEVSPGGFRIVSLGRDGAPGGTGEDADISGP</sequence>
<dbReference type="Proteomes" id="UP000078272">
    <property type="component" value="Unassembled WGS sequence"/>
</dbReference>
<dbReference type="GO" id="GO:0015627">
    <property type="term" value="C:type II protein secretion system complex"/>
    <property type="evidence" value="ECO:0007669"/>
    <property type="project" value="InterPro"/>
</dbReference>
<feature type="domain" description="Type II secretion system protein GspG C-terminal" evidence="11">
    <location>
        <begin position="44"/>
        <end position="146"/>
    </location>
</feature>